<dbReference type="InterPro" id="IPR004291">
    <property type="entry name" value="Transposase_IS66_central"/>
</dbReference>
<evidence type="ECO:0000313" key="4">
    <source>
        <dbReference type="Proteomes" id="UP000176604"/>
    </source>
</evidence>
<name>A0A1F7UIK7_9BACT</name>
<dbReference type="InterPro" id="IPR052344">
    <property type="entry name" value="Transposase-related"/>
</dbReference>
<dbReference type="AlphaFoldDB" id="A0A1F7UIK7"/>
<gene>
    <name evidence="3" type="ORF">A3J43_04165</name>
</gene>
<proteinExistence type="predicted"/>
<dbReference type="STRING" id="1802397.A3J43_04165"/>
<dbReference type="EMBL" id="MGEF01000039">
    <property type="protein sequence ID" value="OGL78083.1"/>
    <property type="molecule type" value="Genomic_DNA"/>
</dbReference>
<evidence type="ECO:0000259" key="2">
    <source>
        <dbReference type="Pfam" id="PF03050"/>
    </source>
</evidence>
<protein>
    <recommendedName>
        <fullName evidence="2">Transposase IS66 central domain-containing protein</fullName>
    </recommendedName>
</protein>
<comment type="caution">
    <text evidence="3">The sequence shown here is derived from an EMBL/GenBank/DDBJ whole genome shotgun (WGS) entry which is preliminary data.</text>
</comment>
<reference evidence="3 4" key="1">
    <citation type="journal article" date="2016" name="Nat. Commun.">
        <title>Thousands of microbial genomes shed light on interconnected biogeochemical processes in an aquifer system.</title>
        <authorList>
            <person name="Anantharaman K."/>
            <person name="Brown C.T."/>
            <person name="Hug L.A."/>
            <person name="Sharon I."/>
            <person name="Castelle C.J."/>
            <person name="Probst A.J."/>
            <person name="Thomas B.C."/>
            <person name="Singh A."/>
            <person name="Wilkins M.J."/>
            <person name="Karaoz U."/>
            <person name="Brodie E.L."/>
            <person name="Williams K.H."/>
            <person name="Hubbard S.S."/>
            <person name="Banfield J.F."/>
        </authorList>
    </citation>
    <scope>NUCLEOTIDE SEQUENCE [LARGE SCALE GENOMIC DNA]</scope>
</reference>
<dbReference type="Proteomes" id="UP000176604">
    <property type="component" value="Unassembled WGS sequence"/>
</dbReference>
<evidence type="ECO:0000256" key="1">
    <source>
        <dbReference type="SAM" id="MobiDB-lite"/>
    </source>
</evidence>
<sequence length="203" mass="21532">MRQEADIPPVQVAITAYQQEEVVCPGCGKRNQGSFPAGIVAPFQIGLNLKSFVVYLNVAHHIPFERLTGILSDLLSVRISQGTVDNTLTDAYRVGASLAAEILRAVKRESWAGSDETGTRVNGDTCGSGRGRILPAPTTPSNRAVDTTWSRHTLAKTTRASSSTTAGRHRIIRLPALTNSAILTCCATFSSAGTRNEAGGQAP</sequence>
<dbReference type="PANTHER" id="PTHR33678">
    <property type="entry name" value="BLL1576 PROTEIN"/>
    <property type="match status" value="1"/>
</dbReference>
<feature type="domain" description="Transposase IS66 central" evidence="2">
    <location>
        <begin position="46"/>
        <end position="123"/>
    </location>
</feature>
<feature type="region of interest" description="Disordered" evidence="1">
    <location>
        <begin position="114"/>
        <end position="145"/>
    </location>
</feature>
<organism evidence="3 4">
    <name type="scientific">Candidatus Uhrbacteria bacterium RIFCSPHIGHO2_12_FULL_54_23</name>
    <dbReference type="NCBI Taxonomy" id="1802397"/>
    <lineage>
        <taxon>Bacteria</taxon>
        <taxon>Candidatus Uhriibacteriota</taxon>
    </lineage>
</organism>
<evidence type="ECO:0000313" key="3">
    <source>
        <dbReference type="EMBL" id="OGL78083.1"/>
    </source>
</evidence>
<dbReference type="Pfam" id="PF03050">
    <property type="entry name" value="DDE_Tnp_IS66"/>
    <property type="match status" value="1"/>
</dbReference>
<accession>A0A1F7UIK7</accession>
<dbReference type="PANTHER" id="PTHR33678:SF1">
    <property type="entry name" value="BLL1576 PROTEIN"/>
    <property type="match status" value="1"/>
</dbReference>